<feature type="signal peptide" evidence="1">
    <location>
        <begin position="1"/>
        <end position="19"/>
    </location>
</feature>
<dbReference type="RefSeq" id="WP_183966172.1">
    <property type="nucleotide sequence ID" value="NZ_BAABBZ010000007.1"/>
</dbReference>
<dbReference type="Proteomes" id="UP000541426">
    <property type="component" value="Unassembled WGS sequence"/>
</dbReference>
<dbReference type="AlphaFoldDB" id="A0A7W6GSZ4"/>
<reference evidence="2 3" key="1">
    <citation type="submission" date="2020-08" db="EMBL/GenBank/DDBJ databases">
        <title>Genomic Encyclopedia of Type Strains, Phase IV (KMG-IV): sequencing the most valuable type-strain genomes for metagenomic binning, comparative biology and taxonomic classification.</title>
        <authorList>
            <person name="Goeker M."/>
        </authorList>
    </citation>
    <scope>NUCLEOTIDE SEQUENCE [LARGE SCALE GENOMIC DNA]</scope>
    <source>
        <strain evidence="2 3">DSM 102235</strain>
    </source>
</reference>
<feature type="chain" id="PRO_5031568638" evidence="1">
    <location>
        <begin position="20"/>
        <end position="93"/>
    </location>
</feature>
<organism evidence="2 3">
    <name type="scientific">Sagittula marina</name>
    <dbReference type="NCBI Taxonomy" id="943940"/>
    <lineage>
        <taxon>Bacteria</taxon>
        <taxon>Pseudomonadati</taxon>
        <taxon>Pseudomonadota</taxon>
        <taxon>Alphaproteobacteria</taxon>
        <taxon>Rhodobacterales</taxon>
        <taxon>Roseobacteraceae</taxon>
        <taxon>Sagittula</taxon>
    </lineage>
</organism>
<evidence type="ECO:0000256" key="1">
    <source>
        <dbReference type="SAM" id="SignalP"/>
    </source>
</evidence>
<name>A0A7W6GSZ4_9RHOB</name>
<accession>A0A7W6GSZ4</accession>
<proteinExistence type="predicted"/>
<evidence type="ECO:0000313" key="3">
    <source>
        <dbReference type="Proteomes" id="UP000541426"/>
    </source>
</evidence>
<sequence>MRNAVLALILAGLPAVAVAQDDALETCAQTEAWFNLAVDSRKMGEPKRTVQTTMRDEMDRAAADQLVEFVYALPEGQLTHAVGAMARQQCEGL</sequence>
<protein>
    <submittedName>
        <fullName evidence="2">Uncharacterized protein</fullName>
    </submittedName>
</protein>
<keyword evidence="3" id="KW-1185">Reference proteome</keyword>
<keyword evidence="1" id="KW-0732">Signal</keyword>
<dbReference type="EMBL" id="JACIEJ010000005">
    <property type="protein sequence ID" value="MBB3986073.1"/>
    <property type="molecule type" value="Genomic_DNA"/>
</dbReference>
<comment type="caution">
    <text evidence="2">The sequence shown here is derived from an EMBL/GenBank/DDBJ whole genome shotgun (WGS) entry which is preliminary data.</text>
</comment>
<evidence type="ECO:0000313" key="2">
    <source>
        <dbReference type="EMBL" id="MBB3986073.1"/>
    </source>
</evidence>
<gene>
    <name evidence="2" type="ORF">GGQ68_002411</name>
</gene>